<feature type="domain" description="Protein kinase" evidence="2">
    <location>
        <begin position="1"/>
        <end position="192"/>
    </location>
</feature>
<dbReference type="InterPro" id="IPR051343">
    <property type="entry name" value="G-type_lectin_kinases/EP1-like"/>
</dbReference>
<evidence type="ECO:0000313" key="3">
    <source>
        <dbReference type="EMBL" id="KAF6176571.1"/>
    </source>
</evidence>
<keyword evidence="4" id="KW-1185">Reference proteome</keyword>
<dbReference type="Pfam" id="PF00069">
    <property type="entry name" value="Pkinase"/>
    <property type="match status" value="1"/>
</dbReference>
<dbReference type="Gene3D" id="3.30.200.20">
    <property type="entry name" value="Phosphorylase Kinase, domain 1"/>
    <property type="match status" value="1"/>
</dbReference>
<accession>A0A7J7PAU8</accession>
<dbReference type="GO" id="GO:0004672">
    <property type="term" value="F:protein kinase activity"/>
    <property type="evidence" value="ECO:0007669"/>
    <property type="project" value="InterPro"/>
</dbReference>
<dbReference type="SUPFAM" id="SSF56112">
    <property type="entry name" value="Protein kinase-like (PK-like)"/>
    <property type="match status" value="1"/>
</dbReference>
<reference evidence="3 4" key="1">
    <citation type="journal article" date="2020" name="IScience">
        <title>Genome Sequencing of the Endangered Kingdonia uniflora (Circaeasteraceae, Ranunculales) Reveals Potential Mechanisms of Evolutionary Specialization.</title>
        <authorList>
            <person name="Sun Y."/>
            <person name="Deng T."/>
            <person name="Zhang A."/>
            <person name="Moore M.J."/>
            <person name="Landis J.B."/>
            <person name="Lin N."/>
            <person name="Zhang H."/>
            <person name="Zhang X."/>
            <person name="Huang J."/>
            <person name="Zhang X."/>
            <person name="Sun H."/>
            <person name="Wang H."/>
        </authorList>
    </citation>
    <scope>NUCLEOTIDE SEQUENCE [LARGE SCALE GENOMIC DNA]</scope>
    <source>
        <strain evidence="3">TB1705</strain>
        <tissue evidence="3">Leaf</tissue>
    </source>
</reference>
<dbReference type="Proteomes" id="UP000541444">
    <property type="component" value="Unassembled WGS sequence"/>
</dbReference>
<dbReference type="Gene3D" id="1.10.510.10">
    <property type="entry name" value="Transferase(Phosphotransferase) domain 1"/>
    <property type="match status" value="1"/>
</dbReference>
<dbReference type="PROSITE" id="PS50011">
    <property type="entry name" value="PROTEIN_KINASE_DOM"/>
    <property type="match status" value="1"/>
</dbReference>
<organism evidence="3 4">
    <name type="scientific">Kingdonia uniflora</name>
    <dbReference type="NCBI Taxonomy" id="39325"/>
    <lineage>
        <taxon>Eukaryota</taxon>
        <taxon>Viridiplantae</taxon>
        <taxon>Streptophyta</taxon>
        <taxon>Embryophyta</taxon>
        <taxon>Tracheophyta</taxon>
        <taxon>Spermatophyta</taxon>
        <taxon>Magnoliopsida</taxon>
        <taxon>Ranunculales</taxon>
        <taxon>Circaeasteraceae</taxon>
        <taxon>Kingdonia</taxon>
    </lineage>
</organism>
<dbReference type="GO" id="GO:0005524">
    <property type="term" value="F:ATP binding"/>
    <property type="evidence" value="ECO:0007669"/>
    <property type="project" value="InterPro"/>
</dbReference>
<dbReference type="PROSITE" id="PS00108">
    <property type="entry name" value="PROTEIN_KINASE_ST"/>
    <property type="match status" value="1"/>
</dbReference>
<protein>
    <recommendedName>
        <fullName evidence="2">Protein kinase domain-containing protein</fullName>
    </recommendedName>
</protein>
<gene>
    <name evidence="3" type="ORF">GIB67_034433</name>
</gene>
<comment type="caution">
    <text evidence="3">The sequence shown here is derived from an EMBL/GenBank/DDBJ whole genome shotgun (WGS) entry which is preliminary data.</text>
</comment>
<dbReference type="InterPro" id="IPR000719">
    <property type="entry name" value="Prot_kinase_dom"/>
</dbReference>
<dbReference type="AlphaFoldDB" id="A0A7J7PAU8"/>
<proteinExistence type="predicted"/>
<dbReference type="OrthoDB" id="4062651at2759"/>
<dbReference type="PANTHER" id="PTHR47976:SF115">
    <property type="entry name" value="RECEPTOR-LIKE SERINE_THREONINE-PROTEIN KINASE"/>
    <property type="match status" value="1"/>
</dbReference>
<keyword evidence="1" id="KW-0732">Signal</keyword>
<dbReference type="SMART" id="SM00220">
    <property type="entry name" value="S_TKc"/>
    <property type="match status" value="1"/>
</dbReference>
<dbReference type="InterPro" id="IPR008271">
    <property type="entry name" value="Ser/Thr_kinase_AS"/>
</dbReference>
<name>A0A7J7PAU8_9MAGN</name>
<evidence type="ECO:0000313" key="4">
    <source>
        <dbReference type="Proteomes" id="UP000541444"/>
    </source>
</evidence>
<evidence type="ECO:0000259" key="2">
    <source>
        <dbReference type="PROSITE" id="PS50011"/>
    </source>
</evidence>
<sequence>MSGSLFNGKLDDWTSIAVKSIEVQILGKRVFEAKIFAIASVDHAHLVCLRGYCSHMTRGTFFIVYDLFPKGSLDNWIFPKTYNQNGGCLSWKLRYRVAIEVAKALGYLHHECCQRILHLDIKPENVLLDDYFQAIVSDFGLSKLISKDESRVLTTIRGTHGYMAPEWYSADGISEKYDIFSYGKLFLGIFFG</sequence>
<dbReference type="PANTHER" id="PTHR47976">
    <property type="entry name" value="G-TYPE LECTIN S-RECEPTOR-LIKE SERINE/THREONINE-PROTEIN KINASE SD2-5"/>
    <property type="match status" value="1"/>
</dbReference>
<dbReference type="EMBL" id="JACGCM010000067">
    <property type="protein sequence ID" value="KAF6176571.1"/>
    <property type="molecule type" value="Genomic_DNA"/>
</dbReference>
<evidence type="ECO:0000256" key="1">
    <source>
        <dbReference type="ARBA" id="ARBA00022729"/>
    </source>
</evidence>
<dbReference type="InterPro" id="IPR011009">
    <property type="entry name" value="Kinase-like_dom_sf"/>
</dbReference>